<keyword evidence="1" id="KW-1133">Transmembrane helix</keyword>
<organism evidence="2 3">
    <name type="scientific">Massilicoli timonensis</name>
    <dbReference type="NCBI Taxonomy" id="2015901"/>
    <lineage>
        <taxon>Bacteria</taxon>
        <taxon>Bacillati</taxon>
        <taxon>Bacillota</taxon>
        <taxon>Erysipelotrichia</taxon>
        <taxon>Erysipelotrichales</taxon>
        <taxon>Erysipelotrichaceae</taxon>
        <taxon>Massilicoli</taxon>
    </lineage>
</organism>
<feature type="transmembrane region" description="Helical" evidence="1">
    <location>
        <begin position="75"/>
        <end position="94"/>
    </location>
</feature>
<reference evidence="2 3" key="1">
    <citation type="submission" date="2022-06" db="EMBL/GenBank/DDBJ databases">
        <title>Isolation of gut microbiota from human fecal samples.</title>
        <authorList>
            <person name="Pamer E.G."/>
            <person name="Barat B."/>
            <person name="Waligurski E."/>
            <person name="Medina S."/>
            <person name="Paddock L."/>
            <person name="Mostad J."/>
        </authorList>
    </citation>
    <scope>NUCLEOTIDE SEQUENCE [LARGE SCALE GENOMIC DNA]</scope>
    <source>
        <strain evidence="2 3">DFI.6.1</strain>
    </source>
</reference>
<proteinExistence type="predicted"/>
<comment type="caution">
    <text evidence="2">The sequence shown here is derived from an EMBL/GenBank/DDBJ whole genome shotgun (WGS) entry which is preliminary data.</text>
</comment>
<dbReference type="PANTHER" id="PTHR38468:SF1">
    <property type="entry name" value="SLL0939 PROTEIN"/>
    <property type="match status" value="1"/>
</dbReference>
<dbReference type="InterPro" id="IPR012427">
    <property type="entry name" value="DUF1622"/>
</dbReference>
<accession>A0ABT1SMB2</accession>
<dbReference type="Proteomes" id="UP001524435">
    <property type="component" value="Unassembled WGS sequence"/>
</dbReference>
<dbReference type="Pfam" id="PF07784">
    <property type="entry name" value="DUF1622"/>
    <property type="match status" value="1"/>
</dbReference>
<gene>
    <name evidence="2" type="ORF">NE663_07760</name>
</gene>
<protein>
    <submittedName>
        <fullName evidence="2">DUF1622 domain-containing protein</fullName>
    </submittedName>
</protein>
<keyword evidence="1" id="KW-0812">Transmembrane</keyword>
<dbReference type="RefSeq" id="WP_256198032.1">
    <property type="nucleotide sequence ID" value="NZ_CALVCM010000015.1"/>
</dbReference>
<evidence type="ECO:0000313" key="3">
    <source>
        <dbReference type="Proteomes" id="UP001524435"/>
    </source>
</evidence>
<keyword evidence="1" id="KW-0472">Membrane</keyword>
<feature type="transmembrane region" description="Helical" evidence="1">
    <location>
        <begin position="12"/>
        <end position="32"/>
    </location>
</feature>
<evidence type="ECO:0000256" key="1">
    <source>
        <dbReference type="SAM" id="Phobius"/>
    </source>
</evidence>
<evidence type="ECO:0000313" key="2">
    <source>
        <dbReference type="EMBL" id="MCQ5122153.1"/>
    </source>
</evidence>
<dbReference type="EMBL" id="JANGCH010000010">
    <property type="protein sequence ID" value="MCQ5122153.1"/>
    <property type="molecule type" value="Genomic_DNA"/>
</dbReference>
<sequence>MEIWLPEIISLIEIAGILIIGVGLFKSFYHYIISSFTSRRYPIKLELANALALGLEFKMGAEILKTVIIRTMDEIIVLGAIILLRAILSLLIHYEMKVDHEYQEEKLEIKDQY</sequence>
<keyword evidence="3" id="KW-1185">Reference proteome</keyword>
<dbReference type="PANTHER" id="PTHR38468">
    <property type="entry name" value="SLL0939 PROTEIN"/>
    <property type="match status" value="1"/>
</dbReference>
<name>A0ABT1SMB2_9FIRM</name>